<accession>A0A067PPZ2</accession>
<keyword evidence="4" id="KW-1185">Reference proteome</keyword>
<evidence type="ECO:0000313" key="3">
    <source>
        <dbReference type="EMBL" id="KDQ56854.1"/>
    </source>
</evidence>
<evidence type="ECO:0000256" key="1">
    <source>
        <dbReference type="SAM" id="MobiDB-lite"/>
    </source>
</evidence>
<evidence type="ECO:0000313" key="4">
    <source>
        <dbReference type="Proteomes" id="UP000027265"/>
    </source>
</evidence>
<dbReference type="EMBL" id="KL197721">
    <property type="protein sequence ID" value="KDQ56854.1"/>
    <property type="molecule type" value="Genomic_DNA"/>
</dbReference>
<proteinExistence type="predicted"/>
<dbReference type="Proteomes" id="UP000027265">
    <property type="component" value="Unassembled WGS sequence"/>
</dbReference>
<feature type="region of interest" description="Disordered" evidence="1">
    <location>
        <begin position="42"/>
        <end position="67"/>
    </location>
</feature>
<reference evidence="4" key="1">
    <citation type="journal article" date="2014" name="Proc. Natl. Acad. Sci. U.S.A.">
        <title>Extensive sampling of basidiomycete genomes demonstrates inadequacy of the white-rot/brown-rot paradigm for wood decay fungi.</title>
        <authorList>
            <person name="Riley R."/>
            <person name="Salamov A.A."/>
            <person name="Brown D.W."/>
            <person name="Nagy L.G."/>
            <person name="Floudas D."/>
            <person name="Held B.W."/>
            <person name="Levasseur A."/>
            <person name="Lombard V."/>
            <person name="Morin E."/>
            <person name="Otillar R."/>
            <person name="Lindquist E.A."/>
            <person name="Sun H."/>
            <person name="LaButti K.M."/>
            <person name="Schmutz J."/>
            <person name="Jabbour D."/>
            <person name="Luo H."/>
            <person name="Baker S.E."/>
            <person name="Pisabarro A.G."/>
            <person name="Walton J.D."/>
            <person name="Blanchette R.A."/>
            <person name="Henrissat B."/>
            <person name="Martin F."/>
            <person name="Cullen D."/>
            <person name="Hibbett D.S."/>
            <person name="Grigoriev I.V."/>
        </authorList>
    </citation>
    <scope>NUCLEOTIDE SEQUENCE [LARGE SCALE GENOMIC DNA]</scope>
    <source>
        <strain evidence="4">MUCL 33604</strain>
    </source>
</reference>
<gene>
    <name evidence="3" type="ORF">JAAARDRAFT_36323</name>
</gene>
<keyword evidence="2" id="KW-1133">Transmembrane helix</keyword>
<feature type="compositionally biased region" description="Basic and acidic residues" evidence="1">
    <location>
        <begin position="43"/>
        <end position="60"/>
    </location>
</feature>
<keyword evidence="2" id="KW-0472">Membrane</keyword>
<organism evidence="3 4">
    <name type="scientific">Jaapia argillacea MUCL 33604</name>
    <dbReference type="NCBI Taxonomy" id="933084"/>
    <lineage>
        <taxon>Eukaryota</taxon>
        <taxon>Fungi</taxon>
        <taxon>Dikarya</taxon>
        <taxon>Basidiomycota</taxon>
        <taxon>Agaricomycotina</taxon>
        <taxon>Agaricomycetes</taxon>
        <taxon>Agaricomycetidae</taxon>
        <taxon>Jaapiales</taxon>
        <taxon>Jaapiaceae</taxon>
        <taxon>Jaapia</taxon>
    </lineage>
</organism>
<evidence type="ECO:0000256" key="2">
    <source>
        <dbReference type="SAM" id="Phobius"/>
    </source>
</evidence>
<dbReference type="HOGENOM" id="CLU_2812733_0_0_1"/>
<dbReference type="AlphaFoldDB" id="A0A067PPZ2"/>
<feature type="transmembrane region" description="Helical" evidence="2">
    <location>
        <begin position="13"/>
        <end position="36"/>
    </location>
</feature>
<dbReference type="InParanoid" id="A0A067PPZ2"/>
<name>A0A067PPZ2_9AGAM</name>
<protein>
    <submittedName>
        <fullName evidence="3">Uncharacterized protein</fullName>
    </submittedName>
</protein>
<keyword evidence="2" id="KW-0812">Transmembrane</keyword>
<sequence>MVGPGIIQEVTKFALVVATFSGQLIVLPIAILALAVMTGQRASNKEGGDDGYKREPHDEDGLACIVG</sequence>